<dbReference type="Proteomes" id="UP000735302">
    <property type="component" value="Unassembled WGS sequence"/>
</dbReference>
<proteinExistence type="predicted"/>
<organism evidence="1 2">
    <name type="scientific">Plakobranchus ocellatus</name>
    <dbReference type="NCBI Taxonomy" id="259542"/>
    <lineage>
        <taxon>Eukaryota</taxon>
        <taxon>Metazoa</taxon>
        <taxon>Spiralia</taxon>
        <taxon>Lophotrochozoa</taxon>
        <taxon>Mollusca</taxon>
        <taxon>Gastropoda</taxon>
        <taxon>Heterobranchia</taxon>
        <taxon>Euthyneura</taxon>
        <taxon>Panpulmonata</taxon>
        <taxon>Sacoglossa</taxon>
        <taxon>Placobranchoidea</taxon>
        <taxon>Plakobranchidae</taxon>
        <taxon>Plakobranchus</taxon>
    </lineage>
</organism>
<evidence type="ECO:0000313" key="2">
    <source>
        <dbReference type="Proteomes" id="UP000735302"/>
    </source>
</evidence>
<dbReference type="AlphaFoldDB" id="A0AAV4D240"/>
<protein>
    <submittedName>
        <fullName evidence="1">Uncharacterized protein</fullName>
    </submittedName>
</protein>
<keyword evidence="2" id="KW-1185">Reference proteome</keyword>
<dbReference type="EMBL" id="BLXT01007309">
    <property type="protein sequence ID" value="GFO38071.1"/>
    <property type="molecule type" value="Genomic_DNA"/>
</dbReference>
<name>A0AAV4D240_9GAST</name>
<accession>A0AAV4D240</accession>
<gene>
    <name evidence="1" type="ORF">PoB_006457600</name>
</gene>
<evidence type="ECO:0000313" key="1">
    <source>
        <dbReference type="EMBL" id="GFO38071.1"/>
    </source>
</evidence>
<sequence length="105" mass="12413">MNLAKEKENWLKFRQQLDIARKILGRVRKRKLSFLGHACRSKSSLMKDVMKGTTRQKRQGKIKTSYFENTKDWTGKKGAEIFTTMERRKDWRDMTKGIERATSVS</sequence>
<reference evidence="1 2" key="1">
    <citation type="journal article" date="2021" name="Elife">
        <title>Chloroplast acquisition without the gene transfer in kleptoplastic sea slugs, Plakobranchus ocellatus.</title>
        <authorList>
            <person name="Maeda T."/>
            <person name="Takahashi S."/>
            <person name="Yoshida T."/>
            <person name="Shimamura S."/>
            <person name="Takaki Y."/>
            <person name="Nagai Y."/>
            <person name="Toyoda A."/>
            <person name="Suzuki Y."/>
            <person name="Arimoto A."/>
            <person name="Ishii H."/>
            <person name="Satoh N."/>
            <person name="Nishiyama T."/>
            <person name="Hasebe M."/>
            <person name="Maruyama T."/>
            <person name="Minagawa J."/>
            <person name="Obokata J."/>
            <person name="Shigenobu S."/>
        </authorList>
    </citation>
    <scope>NUCLEOTIDE SEQUENCE [LARGE SCALE GENOMIC DNA]</scope>
</reference>
<comment type="caution">
    <text evidence="1">The sequence shown here is derived from an EMBL/GenBank/DDBJ whole genome shotgun (WGS) entry which is preliminary data.</text>
</comment>